<evidence type="ECO:0000313" key="2">
    <source>
        <dbReference type="Proteomes" id="UP000216624"/>
    </source>
</evidence>
<feature type="non-terminal residue" evidence="1">
    <location>
        <position position="1"/>
    </location>
</feature>
<reference evidence="1" key="1">
    <citation type="submission" date="2017-08" db="EMBL/GenBank/DDBJ databases">
        <authorList>
            <person name="de Groot N.N."/>
        </authorList>
    </citation>
    <scope>NUCLEOTIDE SEQUENCE [LARGE SCALE GENOMIC DNA]</scope>
    <source>
        <strain evidence="1">PX439</strain>
    </source>
</reference>
<name>A0A261AGG7_CAERE</name>
<dbReference type="eggNOG" id="ENOG502THJF">
    <property type="taxonomic scope" value="Eukaryota"/>
</dbReference>
<sequence>MDTTSTSVAEMTPEQTIREYLQKNPIKLSPWEIKRYFSNEANVSEEYLECSLEKLKEVSPEFEENHEELIKELEKNVLLVVPMIKKIPITTLLQVISESVSNIQIFPFLPDFPKPPAAKLLDHIFPDNSLSSEEKITEYEQIAKNTTRILEYLISWRDHVAKYVDGLESFLEEYDAELTEEQKERIGQMIMKSKKTIPQINNKIEQKKRDSAEELREFEQFYRVVSQEPKYSSMNPSVARSQIQIVFDESDHSLRRIVARMGEEIEENGEGVEEKFIKEEEIDEEEEKTEMTRKRSADEKKKTANGKSIDFRRKSRVDLASNRNLSSNEEVESGNMQPTSPKRRKSVRFGC</sequence>
<dbReference type="EMBL" id="NMWX01000006">
    <property type="protein sequence ID" value="OZF97206.1"/>
    <property type="molecule type" value="Genomic_DNA"/>
</dbReference>
<dbReference type="HOGENOM" id="CLU_834788_0_0_1"/>
<dbReference type="OMA" id="LISWRDH"/>
<protein>
    <submittedName>
        <fullName evidence="1">Uncharacterized protein</fullName>
    </submittedName>
</protein>
<keyword evidence="2" id="KW-1185">Reference proteome</keyword>
<comment type="caution">
    <text evidence="1">The sequence shown here is derived from an EMBL/GenBank/DDBJ whole genome shotgun (WGS) entry which is preliminary data.</text>
</comment>
<proteinExistence type="predicted"/>
<gene>
    <name evidence="1" type="ORF">FL82_04654</name>
</gene>
<accession>A0A261AGG7</accession>
<evidence type="ECO:0000313" key="1">
    <source>
        <dbReference type="EMBL" id="OZF97206.1"/>
    </source>
</evidence>
<dbReference type="Proteomes" id="UP000216624">
    <property type="component" value="Unassembled WGS sequence"/>
</dbReference>
<organism evidence="1 2">
    <name type="scientific">Caenorhabditis remanei</name>
    <name type="common">Caenorhabditis vulgaris</name>
    <dbReference type="NCBI Taxonomy" id="31234"/>
    <lineage>
        <taxon>Eukaryota</taxon>
        <taxon>Metazoa</taxon>
        <taxon>Ecdysozoa</taxon>
        <taxon>Nematoda</taxon>
        <taxon>Chromadorea</taxon>
        <taxon>Rhabditida</taxon>
        <taxon>Rhabditina</taxon>
        <taxon>Rhabditomorpha</taxon>
        <taxon>Rhabditoidea</taxon>
        <taxon>Rhabditidae</taxon>
        <taxon>Peloderinae</taxon>
        <taxon>Caenorhabditis</taxon>
    </lineage>
</organism>
<dbReference type="OrthoDB" id="5868979at2759"/>